<feature type="transmembrane region" description="Helical" evidence="1">
    <location>
        <begin position="28"/>
        <end position="50"/>
    </location>
</feature>
<dbReference type="EMBL" id="AP019841">
    <property type="protein sequence ID" value="BBM53977.1"/>
    <property type="molecule type" value="Genomic_DNA"/>
</dbReference>
<dbReference type="RefSeq" id="WP_232053978.1">
    <property type="nucleotide sequence ID" value="NZ_AP019841.1"/>
</dbReference>
<keyword evidence="1" id="KW-0472">Membrane</keyword>
<keyword evidence="1" id="KW-0812">Transmembrane</keyword>
<accession>A0A510KRT4</accession>
<sequence length="208" mass="23429">MSNIKDNKSLNPFSTFRYIKELDGFSKFFCLIIFLSGIGIYSYASALNYFFKFYEKVSADTIGTFVMCSSLLAFLGTAFFLEKLLKRFKEKIIHKVMIFTGIILMSFIFFRVKSGTTPYFIMAAYTMTYEIVRSLGNTIIARRYVENQGKILGVVSAADSLGNAVGSFLSGHLLAFNPFLPFIANIGIMAVVLILIKNFSRVFLINSD</sequence>
<dbReference type="Proteomes" id="UP000321944">
    <property type="component" value="Chromosome"/>
</dbReference>
<feature type="transmembrane region" description="Helical" evidence="1">
    <location>
        <begin position="179"/>
        <end position="196"/>
    </location>
</feature>
<organism evidence="2 3">
    <name type="scientific">Leptotrichia wadei</name>
    <dbReference type="NCBI Taxonomy" id="157687"/>
    <lineage>
        <taxon>Bacteria</taxon>
        <taxon>Fusobacteriati</taxon>
        <taxon>Fusobacteriota</taxon>
        <taxon>Fusobacteriia</taxon>
        <taxon>Fusobacteriales</taxon>
        <taxon>Leptotrichiaceae</taxon>
        <taxon>Leptotrichia</taxon>
    </lineage>
</organism>
<reference evidence="2 3" key="1">
    <citation type="submission" date="2019-07" db="EMBL/GenBank/DDBJ databases">
        <title>Complete Genome Sequence of Leptotrichia wadei Strain JMUB3936.</title>
        <authorList>
            <person name="Watanabe S."/>
            <person name="Cui L."/>
        </authorList>
    </citation>
    <scope>NUCLEOTIDE SEQUENCE [LARGE SCALE GENOMIC DNA]</scope>
    <source>
        <strain evidence="2 3">JMUB3936</strain>
    </source>
</reference>
<dbReference type="Pfam" id="PF07690">
    <property type="entry name" value="MFS_1"/>
    <property type="match status" value="1"/>
</dbReference>
<proteinExistence type="predicted"/>
<evidence type="ECO:0000256" key="1">
    <source>
        <dbReference type="SAM" id="Phobius"/>
    </source>
</evidence>
<dbReference type="InterPro" id="IPR011701">
    <property type="entry name" value="MFS"/>
</dbReference>
<feature type="transmembrane region" description="Helical" evidence="1">
    <location>
        <begin position="93"/>
        <end position="112"/>
    </location>
</feature>
<dbReference type="Gene3D" id="1.20.1250.20">
    <property type="entry name" value="MFS general substrate transporter like domains"/>
    <property type="match status" value="1"/>
</dbReference>
<dbReference type="GO" id="GO:0022857">
    <property type="term" value="F:transmembrane transporter activity"/>
    <property type="evidence" value="ECO:0007669"/>
    <property type="project" value="InterPro"/>
</dbReference>
<dbReference type="InterPro" id="IPR036259">
    <property type="entry name" value="MFS_trans_sf"/>
</dbReference>
<dbReference type="AlphaFoldDB" id="A0A510KRT4"/>
<dbReference type="SUPFAM" id="SSF103473">
    <property type="entry name" value="MFS general substrate transporter"/>
    <property type="match status" value="1"/>
</dbReference>
<name>A0A510KRT4_9FUSO</name>
<gene>
    <name evidence="2" type="ORF">JMUB3936_0255</name>
</gene>
<evidence type="ECO:0000313" key="2">
    <source>
        <dbReference type="EMBL" id="BBM53977.1"/>
    </source>
</evidence>
<feature type="transmembrane region" description="Helical" evidence="1">
    <location>
        <begin position="62"/>
        <end position="81"/>
    </location>
</feature>
<keyword evidence="1" id="KW-1133">Transmembrane helix</keyword>
<protein>
    <submittedName>
        <fullName evidence="2">Major facilitator superfamily protein</fullName>
    </submittedName>
</protein>
<evidence type="ECO:0000313" key="3">
    <source>
        <dbReference type="Proteomes" id="UP000321944"/>
    </source>
</evidence>